<dbReference type="InterPro" id="IPR000064">
    <property type="entry name" value="NLP_P60_dom"/>
</dbReference>
<dbReference type="Pfam" id="PF00877">
    <property type="entry name" value="NLPC_P60"/>
    <property type="match status" value="1"/>
</dbReference>
<name>A0ABW5U230_9RHOB</name>
<keyword evidence="7" id="KW-1185">Reference proteome</keyword>
<dbReference type="Gene3D" id="3.90.1720.10">
    <property type="entry name" value="endopeptidase domain like (from Nostoc punctiforme)"/>
    <property type="match status" value="1"/>
</dbReference>
<comment type="caution">
    <text evidence="6">The sequence shown here is derived from an EMBL/GenBank/DDBJ whole genome shotgun (WGS) entry which is preliminary data.</text>
</comment>
<proteinExistence type="inferred from homology"/>
<keyword evidence="4" id="KW-0788">Thiol protease</keyword>
<dbReference type="Pfam" id="PF18348">
    <property type="entry name" value="SH3_16"/>
    <property type="match status" value="1"/>
</dbReference>
<protein>
    <submittedName>
        <fullName evidence="6">NlpC/P60 family protein</fullName>
    </submittedName>
</protein>
<evidence type="ECO:0000256" key="2">
    <source>
        <dbReference type="ARBA" id="ARBA00022670"/>
    </source>
</evidence>
<dbReference type="SUPFAM" id="SSF54001">
    <property type="entry name" value="Cysteine proteinases"/>
    <property type="match status" value="1"/>
</dbReference>
<comment type="similarity">
    <text evidence="1">Belongs to the peptidase C40 family.</text>
</comment>
<evidence type="ECO:0000313" key="6">
    <source>
        <dbReference type="EMBL" id="MFD2739655.1"/>
    </source>
</evidence>
<accession>A0ABW5U230</accession>
<evidence type="ECO:0000259" key="5">
    <source>
        <dbReference type="PROSITE" id="PS51935"/>
    </source>
</evidence>
<sequence length="260" mass="27746">MSDARLHPDPALCLERRAAQVTAALCDLCRGPGGKRDRQLLYGDLVTILSERDGWSYLQAEKDGYCGHVRSAALGPVQKATHYVSAPASHAYAAADFKSPDLIGLSLNSRVAVTDHSGRFCETPVGFIPEMHLTPLSAPATDPTEVAARLLGTPYLWGGNSRWGIDCSGLVQAALHACALPCPGDSDLQETQLGTLRASGGDFRRNDLLFWKGHVALVTDARTLIHATANVMAVTFEPIAEAIARIEAAGDGPVTAHRRL</sequence>
<evidence type="ECO:0000256" key="4">
    <source>
        <dbReference type="ARBA" id="ARBA00022807"/>
    </source>
</evidence>
<gene>
    <name evidence="6" type="ORF">ACFSUD_08750</name>
</gene>
<dbReference type="PANTHER" id="PTHR47359:SF3">
    <property type="entry name" value="NLP_P60 DOMAIN-CONTAINING PROTEIN-RELATED"/>
    <property type="match status" value="1"/>
</dbReference>
<dbReference type="InterPro" id="IPR038765">
    <property type="entry name" value="Papain-like_cys_pep_sf"/>
</dbReference>
<dbReference type="EMBL" id="JBHUMP010000006">
    <property type="protein sequence ID" value="MFD2739655.1"/>
    <property type="molecule type" value="Genomic_DNA"/>
</dbReference>
<organism evidence="6 7">
    <name type="scientific">Sulfitobacter aestuarii</name>
    <dbReference type="NCBI Taxonomy" id="2161676"/>
    <lineage>
        <taxon>Bacteria</taxon>
        <taxon>Pseudomonadati</taxon>
        <taxon>Pseudomonadota</taxon>
        <taxon>Alphaproteobacteria</taxon>
        <taxon>Rhodobacterales</taxon>
        <taxon>Roseobacteraceae</taxon>
        <taxon>Sulfitobacter</taxon>
    </lineage>
</organism>
<dbReference type="InterPro" id="IPR041382">
    <property type="entry name" value="SH3_16"/>
</dbReference>
<dbReference type="PROSITE" id="PS51935">
    <property type="entry name" value="NLPC_P60"/>
    <property type="match status" value="1"/>
</dbReference>
<feature type="domain" description="NlpC/P60" evidence="5">
    <location>
        <begin position="136"/>
        <end position="260"/>
    </location>
</feature>
<dbReference type="RefSeq" id="WP_386373480.1">
    <property type="nucleotide sequence ID" value="NZ_JBHUMP010000006.1"/>
</dbReference>
<dbReference type="Proteomes" id="UP001597474">
    <property type="component" value="Unassembled WGS sequence"/>
</dbReference>
<evidence type="ECO:0000256" key="3">
    <source>
        <dbReference type="ARBA" id="ARBA00022801"/>
    </source>
</evidence>
<keyword evidence="3" id="KW-0378">Hydrolase</keyword>
<dbReference type="InterPro" id="IPR051794">
    <property type="entry name" value="PG_Endopeptidase_C40"/>
</dbReference>
<evidence type="ECO:0000313" key="7">
    <source>
        <dbReference type="Proteomes" id="UP001597474"/>
    </source>
</evidence>
<reference evidence="7" key="1">
    <citation type="journal article" date="2019" name="Int. J. Syst. Evol. Microbiol.">
        <title>The Global Catalogue of Microorganisms (GCM) 10K type strain sequencing project: providing services to taxonomists for standard genome sequencing and annotation.</title>
        <authorList>
            <consortium name="The Broad Institute Genomics Platform"/>
            <consortium name="The Broad Institute Genome Sequencing Center for Infectious Disease"/>
            <person name="Wu L."/>
            <person name="Ma J."/>
        </authorList>
    </citation>
    <scope>NUCLEOTIDE SEQUENCE [LARGE SCALE GENOMIC DNA]</scope>
    <source>
        <strain evidence="7">TISTR 2562</strain>
    </source>
</reference>
<dbReference type="PANTHER" id="PTHR47359">
    <property type="entry name" value="PEPTIDOGLYCAN DL-ENDOPEPTIDASE CWLO"/>
    <property type="match status" value="1"/>
</dbReference>
<evidence type="ECO:0000256" key="1">
    <source>
        <dbReference type="ARBA" id="ARBA00007074"/>
    </source>
</evidence>
<keyword evidence="2" id="KW-0645">Protease</keyword>